<comment type="similarity">
    <text evidence="1 2">Belongs to the complex I subunit 6 family.</text>
</comment>
<evidence type="ECO:0000256" key="2">
    <source>
        <dbReference type="RuleBase" id="RU004429"/>
    </source>
</evidence>
<keyword evidence="2" id="KW-0472">Membrane</keyword>
<accession>R4KHP3</accession>
<sequence length="184" mass="19401">METSIYSVIAFYGLTVTILGNATLVVFARNIVHSVLFLAVTFISMAGLFLLLDADFIAAIQVLVYAGAVCIMVVFGVMLIQRPDMKNTNLFNGQLFAGAGLVALVVAMCAVFAGRTAWTELVTTQAVPENTIHAIGALLMSKYVIPFEVVAILLLVALIGAIVIARDDAGAVAVDEGVKANAHN</sequence>
<keyword evidence="2" id="KW-0874">Quinone</keyword>
<gene>
    <name evidence="3" type="ORF">Desgi_2730</name>
</gene>
<dbReference type="Proteomes" id="UP000013520">
    <property type="component" value="Chromosome"/>
</dbReference>
<comment type="catalytic activity">
    <reaction evidence="2">
        <text>a quinone + NADH + 5 H(+)(in) = a quinol + NAD(+) + 4 H(+)(out)</text>
        <dbReference type="Rhea" id="RHEA:57888"/>
        <dbReference type="ChEBI" id="CHEBI:15378"/>
        <dbReference type="ChEBI" id="CHEBI:24646"/>
        <dbReference type="ChEBI" id="CHEBI:57540"/>
        <dbReference type="ChEBI" id="CHEBI:57945"/>
        <dbReference type="ChEBI" id="CHEBI:132124"/>
    </reaction>
</comment>
<evidence type="ECO:0000313" key="3">
    <source>
        <dbReference type="EMBL" id="AGL02134.1"/>
    </source>
</evidence>
<dbReference type="Pfam" id="PF00499">
    <property type="entry name" value="Oxidored_q3"/>
    <property type="match status" value="1"/>
</dbReference>
<dbReference type="STRING" id="767817.Desgi_2730"/>
<keyword evidence="2" id="KW-1003">Cell membrane</keyword>
<feature type="transmembrane region" description="Helical" evidence="2">
    <location>
        <begin position="92"/>
        <end position="113"/>
    </location>
</feature>
<dbReference type="AlphaFoldDB" id="R4KHP3"/>
<keyword evidence="2" id="KW-0812">Transmembrane</keyword>
<comment type="function">
    <text evidence="2">NDH-1 shuttles electrons from NADH, via FMN and iron-sulfur (Fe-S) centers, to quinones in the respiratory chain. Couples the redox reaction to proton translocation (for every two electrons transferred, four hydrogen ions are translocated across the cytoplasmic membrane), and thus conserves the redox energy in a proton gradient.</text>
</comment>
<dbReference type="KEGG" id="dgi:Desgi_2730"/>
<keyword evidence="2" id="KW-0520">NAD</keyword>
<dbReference type="GO" id="GO:0048038">
    <property type="term" value="F:quinone binding"/>
    <property type="evidence" value="ECO:0007669"/>
    <property type="project" value="UniProtKB-UniRule"/>
</dbReference>
<dbReference type="eggNOG" id="COG0839">
    <property type="taxonomic scope" value="Bacteria"/>
</dbReference>
<keyword evidence="4" id="KW-1185">Reference proteome</keyword>
<dbReference type="GO" id="GO:0005886">
    <property type="term" value="C:plasma membrane"/>
    <property type="evidence" value="ECO:0007669"/>
    <property type="project" value="UniProtKB-SubCell"/>
</dbReference>
<feature type="transmembrane region" description="Helical" evidence="2">
    <location>
        <begin position="35"/>
        <end position="52"/>
    </location>
</feature>
<feature type="transmembrane region" description="Helical" evidence="2">
    <location>
        <begin position="58"/>
        <end position="80"/>
    </location>
</feature>
<dbReference type="HOGENOM" id="CLU_085957_2_2_9"/>
<dbReference type="EC" id="7.1.1.-" evidence="2"/>
<proteinExistence type="inferred from homology"/>
<dbReference type="GO" id="GO:0008137">
    <property type="term" value="F:NADH dehydrogenase (ubiquinone) activity"/>
    <property type="evidence" value="ECO:0007669"/>
    <property type="project" value="UniProtKB-UniRule"/>
</dbReference>
<comment type="subcellular location">
    <subcellularLocation>
        <location evidence="2">Cell membrane</location>
        <topology evidence="2">Multi-pass membrane protein</topology>
    </subcellularLocation>
</comment>
<dbReference type="EMBL" id="CP003273">
    <property type="protein sequence ID" value="AGL02134.1"/>
    <property type="molecule type" value="Genomic_DNA"/>
</dbReference>
<dbReference type="PANTHER" id="PTHR33269">
    <property type="entry name" value="NADH-UBIQUINONE OXIDOREDUCTASE CHAIN 6"/>
    <property type="match status" value="1"/>
</dbReference>
<feature type="transmembrane region" description="Helical" evidence="2">
    <location>
        <begin position="6"/>
        <end position="28"/>
    </location>
</feature>
<name>R4KHP3_9FIRM</name>
<reference evidence="3 4" key="1">
    <citation type="submission" date="2012-01" db="EMBL/GenBank/DDBJ databases">
        <title>Complete sequence of Desulfotomaculum gibsoniae DSM 7213.</title>
        <authorList>
            <consortium name="US DOE Joint Genome Institute"/>
            <person name="Lucas S."/>
            <person name="Han J."/>
            <person name="Lapidus A."/>
            <person name="Cheng J.-F."/>
            <person name="Goodwin L."/>
            <person name="Pitluck S."/>
            <person name="Peters L."/>
            <person name="Ovchinnikova G."/>
            <person name="Teshima H."/>
            <person name="Detter J.C."/>
            <person name="Han C."/>
            <person name="Tapia R."/>
            <person name="Land M."/>
            <person name="Hauser L."/>
            <person name="Kyrpides N."/>
            <person name="Ivanova N."/>
            <person name="Pagani I."/>
            <person name="Parshina S."/>
            <person name="Plugge C."/>
            <person name="Muyzer G."/>
            <person name="Kuever J."/>
            <person name="Ivanova A."/>
            <person name="Nazina T."/>
            <person name="Klenk H.-P."/>
            <person name="Brambilla E."/>
            <person name="Spring S."/>
            <person name="Stams A.F."/>
            <person name="Woyke T."/>
        </authorList>
    </citation>
    <scope>NUCLEOTIDE SEQUENCE [LARGE SCALE GENOMIC DNA]</scope>
    <source>
        <strain evidence="3 4">DSM 7213</strain>
    </source>
</reference>
<keyword evidence="3" id="KW-0830">Ubiquinone</keyword>
<evidence type="ECO:0000313" key="4">
    <source>
        <dbReference type="Proteomes" id="UP000013520"/>
    </source>
</evidence>
<feature type="transmembrane region" description="Helical" evidence="2">
    <location>
        <begin position="143"/>
        <end position="165"/>
    </location>
</feature>
<dbReference type="InterPro" id="IPR042106">
    <property type="entry name" value="Nuo/plastoQ_OxRdtase_6_NuoJ"/>
</dbReference>
<keyword evidence="2" id="KW-1133">Transmembrane helix</keyword>
<dbReference type="Gene3D" id="1.20.120.1200">
    <property type="entry name" value="NADH-ubiquinone/plastoquinone oxidoreductase chain 6, subunit NuoJ"/>
    <property type="match status" value="1"/>
</dbReference>
<dbReference type="OrthoDB" id="9814997at2"/>
<evidence type="ECO:0000256" key="1">
    <source>
        <dbReference type="ARBA" id="ARBA00005698"/>
    </source>
</evidence>
<dbReference type="RefSeq" id="WP_006521865.1">
    <property type="nucleotide sequence ID" value="NC_021184.1"/>
</dbReference>
<organism evidence="3 4">
    <name type="scientific">Desulfoscipio gibsoniae DSM 7213</name>
    <dbReference type="NCBI Taxonomy" id="767817"/>
    <lineage>
        <taxon>Bacteria</taxon>
        <taxon>Bacillati</taxon>
        <taxon>Bacillota</taxon>
        <taxon>Clostridia</taxon>
        <taxon>Eubacteriales</taxon>
        <taxon>Desulfallaceae</taxon>
        <taxon>Desulfoscipio</taxon>
    </lineage>
</organism>
<dbReference type="InterPro" id="IPR001457">
    <property type="entry name" value="NADH_UbQ/plastoQ_OxRdtase_su6"/>
</dbReference>
<protein>
    <recommendedName>
        <fullName evidence="2">NADH-quinone oxidoreductase subunit J</fullName>
        <ecNumber evidence="2">7.1.1.-</ecNumber>
    </recommendedName>
</protein>
<dbReference type="PANTHER" id="PTHR33269:SF17">
    <property type="entry name" value="NADH-UBIQUINONE OXIDOREDUCTASE CHAIN 6"/>
    <property type="match status" value="1"/>
</dbReference>